<evidence type="ECO:0000313" key="5">
    <source>
        <dbReference type="EMBL" id="EEG50575.1"/>
    </source>
</evidence>
<dbReference type="RefSeq" id="WP_005945623.1">
    <property type="nucleotide sequence ID" value="NZ_CP136423.1"/>
</dbReference>
<accession>C0CHY7</accession>
<reference evidence="5 6" key="1">
    <citation type="submission" date="2009-01" db="EMBL/GenBank/DDBJ databases">
        <authorList>
            <person name="Fulton L."/>
            <person name="Clifton S."/>
            <person name="Fulton B."/>
            <person name="Xu J."/>
            <person name="Minx P."/>
            <person name="Pepin K.H."/>
            <person name="Johnson M."/>
            <person name="Bhonagiri V."/>
            <person name="Nash W.E."/>
            <person name="Mardis E.R."/>
            <person name="Wilson R.K."/>
        </authorList>
    </citation>
    <scope>NUCLEOTIDE SEQUENCE [LARGE SCALE GENOMIC DNA]</scope>
    <source>
        <strain evidence="6">DSM 10507 / JCM 14656 / S5a33</strain>
    </source>
</reference>
<dbReference type="Proteomes" id="UP000003100">
    <property type="component" value="Unassembled WGS sequence"/>
</dbReference>
<evidence type="ECO:0000256" key="3">
    <source>
        <dbReference type="ARBA" id="ARBA00023315"/>
    </source>
</evidence>
<evidence type="ECO:0000256" key="2">
    <source>
        <dbReference type="ARBA" id="ARBA00022679"/>
    </source>
</evidence>
<evidence type="ECO:0000313" key="6">
    <source>
        <dbReference type="Proteomes" id="UP000003100"/>
    </source>
</evidence>
<dbReference type="HOGENOM" id="CLU_056531_0_0_9"/>
<dbReference type="NCBIfam" id="NF006045">
    <property type="entry name" value="PRK08190.1"/>
    <property type="match status" value="1"/>
</dbReference>
<dbReference type="InterPro" id="IPR012147">
    <property type="entry name" value="P_Ac_Bu_trans"/>
</dbReference>
<dbReference type="SUPFAM" id="SSF53659">
    <property type="entry name" value="Isocitrate/Isopropylmalate dehydrogenase-like"/>
    <property type="match status" value="1"/>
</dbReference>
<dbReference type="PANTHER" id="PTHR43356:SF2">
    <property type="entry name" value="PHOSPHATE ACETYLTRANSFERASE"/>
    <property type="match status" value="1"/>
</dbReference>
<dbReference type="Gene3D" id="3.40.718.10">
    <property type="entry name" value="Isopropylmalate Dehydrogenase"/>
    <property type="match status" value="1"/>
</dbReference>
<dbReference type="InterPro" id="IPR050500">
    <property type="entry name" value="Phos_Acetyltrans/Butyryltrans"/>
</dbReference>
<organism evidence="5 6">
    <name type="scientific">Blautia hydrogenotrophica (strain DSM 10507 / JCM 14656 / S5a33)</name>
    <name type="common">Ruminococcus hydrogenotrophicus</name>
    <dbReference type="NCBI Taxonomy" id="476272"/>
    <lineage>
        <taxon>Bacteria</taxon>
        <taxon>Bacillati</taxon>
        <taxon>Bacillota</taxon>
        <taxon>Clostridia</taxon>
        <taxon>Lachnospirales</taxon>
        <taxon>Lachnospiraceae</taxon>
        <taxon>Blautia</taxon>
    </lineage>
</organism>
<dbReference type="PATRIC" id="fig|476272.21.peg.3458"/>
<protein>
    <recommendedName>
        <fullName evidence="4">Phosphate acetyl/butaryl transferase domain-containing protein</fullName>
    </recommendedName>
</protein>
<dbReference type="InterPro" id="IPR002505">
    <property type="entry name" value="PTA_PTB"/>
</dbReference>
<dbReference type="GO" id="GO:0016746">
    <property type="term" value="F:acyltransferase activity"/>
    <property type="evidence" value="ECO:0007669"/>
    <property type="project" value="UniProtKB-KW"/>
</dbReference>
<keyword evidence="3" id="KW-0012">Acyltransferase</keyword>
<comment type="caution">
    <text evidence="5">The sequence shown here is derived from an EMBL/GenBank/DDBJ whole genome shotgun (WGS) entry which is preliminary data.</text>
</comment>
<dbReference type="PANTHER" id="PTHR43356">
    <property type="entry name" value="PHOSPHATE ACETYLTRANSFERASE"/>
    <property type="match status" value="1"/>
</dbReference>
<proteinExistence type="inferred from homology"/>
<evidence type="ECO:0000256" key="1">
    <source>
        <dbReference type="ARBA" id="ARBA00005656"/>
    </source>
</evidence>
<dbReference type="EMBL" id="ACBZ01000017">
    <property type="protein sequence ID" value="EEG50575.1"/>
    <property type="molecule type" value="Genomic_DNA"/>
</dbReference>
<sequence length="302" mass="32600">MVYKKFEELLALVDTKADKKTVALVRAEDDHALEAVAEVVKKGLIDAVLVGNREAIKKTAEKIGFSVTDDQIVDAEDPESAAAEGVKLIREGRADFLMKGKLETSQMLRPVVNKQTGLNKGGVMSHVSLTEVPAYHKMVLTTDGGMLPYPTLEQKKHIIENAVYVMNRLGYEEPKVCVLAASETPNPKMPESMEAAALKEMNQKGEIENCIVEGPISFDLAMVKEKAEIKGYESPCAGDADILIVPNIHAGNILGKCLIEMANSKMAGLIVGAQCPIVLTSRGASSEEKFNSLMLACIVSGK</sequence>
<evidence type="ECO:0000259" key="4">
    <source>
        <dbReference type="Pfam" id="PF01515"/>
    </source>
</evidence>
<keyword evidence="2" id="KW-0808">Transferase</keyword>
<reference evidence="5 6" key="2">
    <citation type="submission" date="2009-02" db="EMBL/GenBank/DDBJ databases">
        <title>Draft genome sequence of Blautia hydrogenotrophica DSM 10507 (Ruminococcus hydrogenotrophicus DSM 10507).</title>
        <authorList>
            <person name="Sudarsanam P."/>
            <person name="Ley R."/>
            <person name="Guruge J."/>
            <person name="Turnbaugh P.J."/>
            <person name="Mahowald M."/>
            <person name="Liep D."/>
            <person name="Gordon J."/>
        </authorList>
    </citation>
    <scope>NUCLEOTIDE SEQUENCE [LARGE SCALE GENOMIC DNA]</scope>
    <source>
        <strain evidence="6">DSM 10507 / JCM 14656 / S5a33</strain>
    </source>
</reference>
<dbReference type="PIRSF" id="PIRSF000428">
    <property type="entry name" value="P_Ac_trans"/>
    <property type="match status" value="1"/>
</dbReference>
<name>C0CHY7_BLAHS</name>
<dbReference type="AlphaFoldDB" id="C0CHY7"/>
<dbReference type="eggNOG" id="COG0280">
    <property type="taxonomic scope" value="Bacteria"/>
</dbReference>
<dbReference type="GeneID" id="86821700"/>
<dbReference type="Pfam" id="PF01515">
    <property type="entry name" value="PTA_PTB"/>
    <property type="match status" value="2"/>
</dbReference>
<keyword evidence="6" id="KW-1185">Reference proteome</keyword>
<comment type="similarity">
    <text evidence="1">Belongs to the phosphate acetyltransferase and butyryltransferase family.</text>
</comment>
<feature type="domain" description="Phosphate acetyl/butaryl transferase" evidence="4">
    <location>
        <begin position="15"/>
        <end position="79"/>
    </location>
</feature>
<feature type="domain" description="Phosphate acetyl/butaryl transferase" evidence="4">
    <location>
        <begin position="83"/>
        <end position="296"/>
    </location>
</feature>
<gene>
    <name evidence="5" type="ORF">RUMHYD_00451</name>
</gene>